<dbReference type="RefSeq" id="WP_026848657.1">
    <property type="nucleotide sequence ID" value="NZ_CP011454.1"/>
</dbReference>
<dbReference type="STRING" id="1379270.GEMMAAP_14135"/>
<dbReference type="PANTHER" id="PTHR43031">
    <property type="entry name" value="FAD-DEPENDENT OXIDOREDUCTASE"/>
    <property type="match status" value="1"/>
</dbReference>
<dbReference type="CDD" id="cd00158">
    <property type="entry name" value="RHOD"/>
    <property type="match status" value="1"/>
</dbReference>
<dbReference type="eggNOG" id="COG0607">
    <property type="taxonomic scope" value="Bacteria"/>
</dbReference>
<gene>
    <name evidence="2" type="ORF">GEMMAAP_14135</name>
</gene>
<dbReference type="InterPro" id="IPR050229">
    <property type="entry name" value="GlpE_sulfurtransferase"/>
</dbReference>
<dbReference type="AlphaFoldDB" id="A0A143BM31"/>
<dbReference type="InterPro" id="IPR001763">
    <property type="entry name" value="Rhodanese-like_dom"/>
</dbReference>
<organism evidence="2 3">
    <name type="scientific">Gemmatimonas phototrophica</name>
    <dbReference type="NCBI Taxonomy" id="1379270"/>
    <lineage>
        <taxon>Bacteria</taxon>
        <taxon>Pseudomonadati</taxon>
        <taxon>Gemmatimonadota</taxon>
        <taxon>Gemmatimonadia</taxon>
        <taxon>Gemmatimonadales</taxon>
        <taxon>Gemmatimonadaceae</taxon>
        <taxon>Gemmatimonas</taxon>
    </lineage>
</organism>
<dbReference type="InterPro" id="IPR036873">
    <property type="entry name" value="Rhodanese-like_dom_sf"/>
</dbReference>
<dbReference type="EMBL" id="CP011454">
    <property type="protein sequence ID" value="AMW05635.1"/>
    <property type="molecule type" value="Genomic_DNA"/>
</dbReference>
<dbReference type="Gene3D" id="3.40.250.10">
    <property type="entry name" value="Rhodanese-like domain"/>
    <property type="match status" value="1"/>
</dbReference>
<name>A0A143BM31_9BACT</name>
<dbReference type="Pfam" id="PF00581">
    <property type="entry name" value="Rhodanese"/>
    <property type="match status" value="1"/>
</dbReference>
<proteinExistence type="predicted"/>
<evidence type="ECO:0000313" key="3">
    <source>
        <dbReference type="Proteomes" id="UP000076404"/>
    </source>
</evidence>
<keyword evidence="3" id="KW-1185">Reference proteome</keyword>
<feature type="domain" description="Rhodanese" evidence="1">
    <location>
        <begin position="29"/>
        <end position="118"/>
    </location>
</feature>
<reference evidence="2 3" key="2">
    <citation type="journal article" date="2016" name="Environ. Microbiol. Rep.">
        <title>Metagenomic evidence for the presence of phototrophic Gemmatimonadetes bacteria in diverse environments.</title>
        <authorList>
            <person name="Zeng Y."/>
            <person name="Baumbach J."/>
            <person name="Barbosa E.G."/>
            <person name="Azevedo V."/>
            <person name="Zhang C."/>
            <person name="Koblizek M."/>
        </authorList>
    </citation>
    <scope>NUCLEOTIDE SEQUENCE [LARGE SCALE GENOMIC DNA]</scope>
    <source>
        <strain evidence="2 3">AP64</strain>
    </source>
</reference>
<sequence>MKTAQQLIAEAKAAITEVTAQEVQRALAQGESLTLIDIREQNEWAMGHAAPAQYIGRGVLESQIEAKVPRDARVVLICASGNRSALAAVTLTEMGYNNVASLAGGFRDWVASGGAVAD</sequence>
<dbReference type="Proteomes" id="UP000076404">
    <property type="component" value="Chromosome"/>
</dbReference>
<accession>A0A143BM31</accession>
<evidence type="ECO:0000259" key="1">
    <source>
        <dbReference type="PROSITE" id="PS50206"/>
    </source>
</evidence>
<dbReference type="SMART" id="SM00450">
    <property type="entry name" value="RHOD"/>
    <property type="match status" value="1"/>
</dbReference>
<dbReference type="PANTHER" id="PTHR43031:SF1">
    <property type="entry name" value="PYRIDINE NUCLEOTIDE-DISULPHIDE OXIDOREDUCTASE"/>
    <property type="match status" value="1"/>
</dbReference>
<reference evidence="2 3" key="1">
    <citation type="journal article" date="2014" name="Proc. Natl. Acad. Sci. U.S.A.">
        <title>Functional type 2 photosynthetic reaction centers found in the rare bacterial phylum Gemmatimonadetes.</title>
        <authorList>
            <person name="Zeng Y."/>
            <person name="Feng F."/>
            <person name="Medova H."/>
            <person name="Dean J."/>
            <person name="Koblizek M."/>
        </authorList>
    </citation>
    <scope>NUCLEOTIDE SEQUENCE [LARGE SCALE GENOMIC DNA]</scope>
    <source>
        <strain evidence="2 3">AP64</strain>
    </source>
</reference>
<dbReference type="SUPFAM" id="SSF52821">
    <property type="entry name" value="Rhodanese/Cell cycle control phosphatase"/>
    <property type="match status" value="1"/>
</dbReference>
<evidence type="ECO:0000313" key="2">
    <source>
        <dbReference type="EMBL" id="AMW05635.1"/>
    </source>
</evidence>
<dbReference type="PROSITE" id="PS50206">
    <property type="entry name" value="RHODANESE_3"/>
    <property type="match status" value="1"/>
</dbReference>
<dbReference type="KEGG" id="gph:GEMMAAP_14135"/>
<dbReference type="OrthoDB" id="9800872at2"/>
<protein>
    <recommendedName>
        <fullName evidence="1">Rhodanese domain-containing protein</fullName>
    </recommendedName>
</protein>